<feature type="domain" description="CS" evidence="6">
    <location>
        <begin position="68"/>
        <end position="171"/>
    </location>
</feature>
<dbReference type="PANTHER" id="PTHR46733:SF4">
    <property type="entry name" value="HEAT SHOCK PROTEIN 21, CHLOROPLASTIC"/>
    <property type="match status" value="1"/>
</dbReference>
<evidence type="ECO:0000259" key="6">
    <source>
        <dbReference type="PROSITE" id="PS51203"/>
    </source>
</evidence>
<proteinExistence type="inferred from homology"/>
<accession>A0A4Z0FBC0</accession>
<evidence type="ECO:0000259" key="5">
    <source>
        <dbReference type="PROSITE" id="PS01031"/>
    </source>
</evidence>
<evidence type="ECO:0000256" key="4">
    <source>
        <dbReference type="SAM" id="MobiDB-lite"/>
    </source>
</evidence>
<protein>
    <submittedName>
        <fullName evidence="7">Hsp20/alpha crystallin family protein</fullName>
    </submittedName>
</protein>
<feature type="region of interest" description="Disordered" evidence="4">
    <location>
        <begin position="1"/>
        <end position="29"/>
    </location>
</feature>
<dbReference type="PANTHER" id="PTHR46733">
    <property type="entry name" value="26.5 KDA HEAT SHOCK PROTEIN, MITOCHONDRIAL"/>
    <property type="match status" value="1"/>
</dbReference>
<comment type="similarity">
    <text evidence="2 3">Belongs to the small heat shock protein (HSP20) family.</text>
</comment>
<dbReference type="EMBL" id="SRIO01000002">
    <property type="protein sequence ID" value="TFZ83793.1"/>
    <property type="molecule type" value="Genomic_DNA"/>
</dbReference>
<dbReference type="InterPro" id="IPR002068">
    <property type="entry name" value="A-crystallin/Hsp20_dom"/>
</dbReference>
<sequence>MTEVEKNPESSSPATPQAQPAIPPAPSTRWLHPWREMEREFERFFNRPLSMTPREWPRLDEWFRTAELELPAMDVIDRDAEVVVRAQVPGMTAEDLDVTLTDQSLTVRGHKRSETEENGEFHRREISSREFIRTIELPAAVDAEKAKASCKDGLLEITVPKREVARKQKLTIEST</sequence>
<feature type="compositionally biased region" description="Low complexity" evidence="4">
    <location>
        <begin position="10"/>
        <end position="20"/>
    </location>
</feature>
<comment type="caution">
    <text evidence="7">The sequence shown here is derived from an EMBL/GenBank/DDBJ whole genome shotgun (WGS) entry which is preliminary data.</text>
</comment>
<reference evidence="7 8" key="1">
    <citation type="journal article" date="2019" name="ISME J.">
        <title>Candidatus Macondimonas diazotrophica, a novel gammaproteobacterial genus dominating crude-oil-contaminated coastal sediments.</title>
        <authorList>
            <person name="Karthikeyan S."/>
            <person name="Konstantinidis K."/>
        </authorList>
    </citation>
    <scope>NUCLEOTIDE SEQUENCE [LARGE SCALE GENOMIC DNA]</scope>
    <source>
        <strain evidence="7 8">KTK01</strain>
    </source>
</reference>
<evidence type="ECO:0000313" key="7">
    <source>
        <dbReference type="EMBL" id="TFZ83793.1"/>
    </source>
</evidence>
<evidence type="ECO:0000256" key="1">
    <source>
        <dbReference type="ARBA" id="ARBA00023016"/>
    </source>
</evidence>
<dbReference type="PROSITE" id="PS01031">
    <property type="entry name" value="SHSP"/>
    <property type="match status" value="1"/>
</dbReference>
<gene>
    <name evidence="7" type="ORF">E4680_02080</name>
</gene>
<evidence type="ECO:0000313" key="8">
    <source>
        <dbReference type="Proteomes" id="UP000297890"/>
    </source>
</evidence>
<keyword evidence="8" id="KW-1185">Reference proteome</keyword>
<dbReference type="InterPro" id="IPR008978">
    <property type="entry name" value="HSP20-like_chaperone"/>
</dbReference>
<dbReference type="CDD" id="cd06464">
    <property type="entry name" value="ACD_sHsps-like"/>
    <property type="match status" value="1"/>
</dbReference>
<dbReference type="GO" id="GO:0009408">
    <property type="term" value="P:response to heat"/>
    <property type="evidence" value="ECO:0007669"/>
    <property type="project" value="InterPro"/>
</dbReference>
<keyword evidence="1" id="KW-0346">Stress response</keyword>
<feature type="domain" description="SHSP" evidence="5">
    <location>
        <begin position="64"/>
        <end position="175"/>
    </location>
</feature>
<dbReference type="InterPro" id="IPR007052">
    <property type="entry name" value="CS_dom"/>
</dbReference>
<dbReference type="RefSeq" id="WP_135280720.1">
    <property type="nucleotide sequence ID" value="NZ_SRIO01000002.1"/>
</dbReference>
<dbReference type="AlphaFoldDB" id="A0A4Z0FBC0"/>
<dbReference type="Pfam" id="PF00011">
    <property type="entry name" value="HSP20"/>
    <property type="match status" value="1"/>
</dbReference>
<dbReference type="PROSITE" id="PS51203">
    <property type="entry name" value="CS"/>
    <property type="match status" value="1"/>
</dbReference>
<dbReference type="Proteomes" id="UP000297890">
    <property type="component" value="Unassembled WGS sequence"/>
</dbReference>
<dbReference type="SUPFAM" id="SSF49764">
    <property type="entry name" value="HSP20-like chaperones"/>
    <property type="match status" value="1"/>
</dbReference>
<dbReference type="OrthoDB" id="9792695at2"/>
<organism evidence="7 8">
    <name type="scientific">Candidatus Macondimonas diazotrophica</name>
    <dbReference type="NCBI Taxonomy" id="2305248"/>
    <lineage>
        <taxon>Bacteria</taxon>
        <taxon>Pseudomonadati</taxon>
        <taxon>Pseudomonadota</taxon>
        <taxon>Gammaproteobacteria</taxon>
        <taxon>Chromatiales</taxon>
        <taxon>Ectothiorhodospiraceae</taxon>
        <taxon>Candidatus Macondimonas</taxon>
    </lineage>
</organism>
<dbReference type="InterPro" id="IPR044587">
    <property type="entry name" value="HSP21-like"/>
</dbReference>
<evidence type="ECO:0000256" key="3">
    <source>
        <dbReference type="RuleBase" id="RU003616"/>
    </source>
</evidence>
<dbReference type="Gene3D" id="2.60.40.790">
    <property type="match status" value="1"/>
</dbReference>
<name>A0A4Z0FBC0_9GAMM</name>
<evidence type="ECO:0000256" key="2">
    <source>
        <dbReference type="PROSITE-ProRule" id="PRU00285"/>
    </source>
</evidence>